<gene>
    <name evidence="11" type="ORF">B0I35DRAFT_445233</name>
</gene>
<proteinExistence type="inferred from homology"/>
<dbReference type="InterPro" id="IPR001128">
    <property type="entry name" value="Cyt_P450"/>
</dbReference>
<evidence type="ECO:0000256" key="8">
    <source>
        <dbReference type="ARBA" id="ARBA00023033"/>
    </source>
</evidence>
<sequence length="537" mass="61042">MFLSTPSFKEWLAIFFVSGPIMFLLKATYNLYFHPLAHIPGPFWARASGFPSYWQAKIGKRHIWLWQQFQIYGDRIRVSPDVVLFCDPDAYLDIFSVRANVRKSDFYTAFVQSGKVPSTLGTVDVAEHAAKRKLLSMAFTEKSLRASASFISNHIDRWNELMLEENPDTVEWSKSFDLSERLDQLTVDIMGDLSFGKSFNIKEPGDNPLKTVPRLIAGFLRFYYPLCRSPFLPVLLWLRKQGLIKALESSAPPTVQQYRKFVRSSIADRIALHKEQQEKPEAKRRQDIFYFLCESRDPDTGEVAFNEEALLSESTLLIIAGTDTTAISLSGIWFYLTGDPRRCQKLVDEIRSTFNTPEDIVYDQKLLSCVYLRACIDEGMRMTPTGPCELPRQVLPGGQRVLGEFYPPGTILGVVPWCMSFSESIYEDATVFRPERWIVDEANGVTKESVDRLKANFHPFLSGVGSCLGKNIAMAEMMLTVARTLHRLDIRRTPGSTLGCGGPEQGWGARNKKQYQLVDAYVSLRQGPEVQFRKRAA</sequence>
<dbReference type="CDD" id="cd11061">
    <property type="entry name" value="CYP67-like"/>
    <property type="match status" value="1"/>
</dbReference>
<keyword evidence="8" id="KW-0503">Monooxygenase</keyword>
<keyword evidence="4 9" id="KW-0349">Heme</keyword>
<dbReference type="GO" id="GO:0016705">
    <property type="term" value="F:oxidoreductase activity, acting on paired donors, with incorporation or reduction of molecular oxygen"/>
    <property type="evidence" value="ECO:0007669"/>
    <property type="project" value="InterPro"/>
</dbReference>
<feature type="transmembrane region" description="Helical" evidence="10">
    <location>
        <begin position="12"/>
        <end position="32"/>
    </location>
</feature>
<dbReference type="AlphaFoldDB" id="A0A8K0SES0"/>
<dbReference type="Pfam" id="PF00067">
    <property type="entry name" value="p450"/>
    <property type="match status" value="1"/>
</dbReference>
<evidence type="ECO:0000256" key="7">
    <source>
        <dbReference type="ARBA" id="ARBA00023004"/>
    </source>
</evidence>
<dbReference type="PRINTS" id="PR00385">
    <property type="entry name" value="P450"/>
</dbReference>
<accession>A0A8K0SES0</accession>
<dbReference type="Gene3D" id="1.10.630.10">
    <property type="entry name" value="Cytochrome P450"/>
    <property type="match status" value="1"/>
</dbReference>
<keyword evidence="10" id="KW-1133">Transmembrane helix</keyword>
<comment type="similarity">
    <text evidence="3">Belongs to the cytochrome P450 family.</text>
</comment>
<comment type="cofactor">
    <cofactor evidence="1 9">
        <name>heme</name>
        <dbReference type="ChEBI" id="CHEBI:30413"/>
    </cofactor>
</comment>
<dbReference type="SUPFAM" id="SSF48264">
    <property type="entry name" value="Cytochrome P450"/>
    <property type="match status" value="1"/>
</dbReference>
<dbReference type="InterPro" id="IPR036396">
    <property type="entry name" value="Cyt_P450_sf"/>
</dbReference>
<dbReference type="InterPro" id="IPR002401">
    <property type="entry name" value="Cyt_P450_E_grp-I"/>
</dbReference>
<keyword evidence="10" id="KW-0812">Transmembrane</keyword>
<evidence type="ECO:0000256" key="3">
    <source>
        <dbReference type="ARBA" id="ARBA00010617"/>
    </source>
</evidence>
<keyword evidence="10" id="KW-0472">Membrane</keyword>
<dbReference type="GO" id="GO:0005506">
    <property type="term" value="F:iron ion binding"/>
    <property type="evidence" value="ECO:0007669"/>
    <property type="project" value="InterPro"/>
</dbReference>
<dbReference type="GO" id="GO:0020037">
    <property type="term" value="F:heme binding"/>
    <property type="evidence" value="ECO:0007669"/>
    <property type="project" value="InterPro"/>
</dbReference>
<dbReference type="Proteomes" id="UP000813444">
    <property type="component" value="Unassembled WGS sequence"/>
</dbReference>
<dbReference type="PANTHER" id="PTHR24305:SF237">
    <property type="entry name" value="CYTOCHROME P450 MONOOXYGENASE ATNE-RELATED"/>
    <property type="match status" value="1"/>
</dbReference>
<dbReference type="OrthoDB" id="1470350at2759"/>
<evidence type="ECO:0000313" key="11">
    <source>
        <dbReference type="EMBL" id="KAH7304450.1"/>
    </source>
</evidence>
<protein>
    <submittedName>
        <fullName evidence="11">Benzoate 4-monooxygenase cytochrome P450</fullName>
    </submittedName>
</protein>
<evidence type="ECO:0000256" key="2">
    <source>
        <dbReference type="ARBA" id="ARBA00004685"/>
    </source>
</evidence>
<keyword evidence="5 9" id="KW-0479">Metal-binding</keyword>
<evidence type="ECO:0000256" key="6">
    <source>
        <dbReference type="ARBA" id="ARBA00023002"/>
    </source>
</evidence>
<evidence type="ECO:0000256" key="5">
    <source>
        <dbReference type="ARBA" id="ARBA00022723"/>
    </source>
</evidence>
<keyword evidence="7 9" id="KW-0408">Iron</keyword>
<evidence type="ECO:0000256" key="10">
    <source>
        <dbReference type="SAM" id="Phobius"/>
    </source>
</evidence>
<organism evidence="11 12">
    <name type="scientific">Stachybotrys elegans</name>
    <dbReference type="NCBI Taxonomy" id="80388"/>
    <lineage>
        <taxon>Eukaryota</taxon>
        <taxon>Fungi</taxon>
        <taxon>Dikarya</taxon>
        <taxon>Ascomycota</taxon>
        <taxon>Pezizomycotina</taxon>
        <taxon>Sordariomycetes</taxon>
        <taxon>Hypocreomycetidae</taxon>
        <taxon>Hypocreales</taxon>
        <taxon>Stachybotryaceae</taxon>
        <taxon>Stachybotrys</taxon>
    </lineage>
</organism>
<dbReference type="PANTHER" id="PTHR24305">
    <property type="entry name" value="CYTOCHROME P450"/>
    <property type="match status" value="1"/>
</dbReference>
<evidence type="ECO:0000256" key="4">
    <source>
        <dbReference type="ARBA" id="ARBA00022617"/>
    </source>
</evidence>
<reference evidence="11" key="1">
    <citation type="journal article" date="2021" name="Nat. Commun.">
        <title>Genetic determinants of endophytism in the Arabidopsis root mycobiome.</title>
        <authorList>
            <person name="Mesny F."/>
            <person name="Miyauchi S."/>
            <person name="Thiergart T."/>
            <person name="Pickel B."/>
            <person name="Atanasova L."/>
            <person name="Karlsson M."/>
            <person name="Huettel B."/>
            <person name="Barry K.W."/>
            <person name="Haridas S."/>
            <person name="Chen C."/>
            <person name="Bauer D."/>
            <person name="Andreopoulos W."/>
            <person name="Pangilinan J."/>
            <person name="LaButti K."/>
            <person name="Riley R."/>
            <person name="Lipzen A."/>
            <person name="Clum A."/>
            <person name="Drula E."/>
            <person name="Henrissat B."/>
            <person name="Kohler A."/>
            <person name="Grigoriev I.V."/>
            <person name="Martin F.M."/>
            <person name="Hacquard S."/>
        </authorList>
    </citation>
    <scope>NUCLEOTIDE SEQUENCE</scope>
    <source>
        <strain evidence="11">MPI-CAGE-CH-0235</strain>
    </source>
</reference>
<feature type="binding site" description="axial binding residue" evidence="9">
    <location>
        <position position="467"/>
    </location>
    <ligand>
        <name>heme</name>
        <dbReference type="ChEBI" id="CHEBI:30413"/>
    </ligand>
    <ligandPart>
        <name>Fe</name>
        <dbReference type="ChEBI" id="CHEBI:18248"/>
    </ligandPart>
</feature>
<evidence type="ECO:0000256" key="9">
    <source>
        <dbReference type="PIRSR" id="PIRSR602401-1"/>
    </source>
</evidence>
<keyword evidence="12" id="KW-1185">Reference proteome</keyword>
<dbReference type="GO" id="GO:0004497">
    <property type="term" value="F:monooxygenase activity"/>
    <property type="evidence" value="ECO:0007669"/>
    <property type="project" value="UniProtKB-KW"/>
</dbReference>
<name>A0A8K0SES0_9HYPO</name>
<evidence type="ECO:0000256" key="1">
    <source>
        <dbReference type="ARBA" id="ARBA00001971"/>
    </source>
</evidence>
<dbReference type="InterPro" id="IPR050121">
    <property type="entry name" value="Cytochrome_P450_monoxygenase"/>
</dbReference>
<dbReference type="EMBL" id="JAGPNK010000023">
    <property type="protein sequence ID" value="KAH7304450.1"/>
    <property type="molecule type" value="Genomic_DNA"/>
</dbReference>
<comment type="pathway">
    <text evidence="2">Mycotoxin biosynthesis.</text>
</comment>
<comment type="caution">
    <text evidence="11">The sequence shown here is derived from an EMBL/GenBank/DDBJ whole genome shotgun (WGS) entry which is preliminary data.</text>
</comment>
<keyword evidence="6" id="KW-0560">Oxidoreductase</keyword>
<evidence type="ECO:0000313" key="12">
    <source>
        <dbReference type="Proteomes" id="UP000813444"/>
    </source>
</evidence>
<dbReference type="PRINTS" id="PR00463">
    <property type="entry name" value="EP450I"/>
</dbReference>